<dbReference type="Gene3D" id="3.40.50.12780">
    <property type="entry name" value="N-terminal domain of ligase-like"/>
    <property type="match status" value="1"/>
</dbReference>
<name>A0A8J8T3D9_HALGN</name>
<dbReference type="OrthoDB" id="2962993at2759"/>
<dbReference type="CDD" id="cd05941">
    <property type="entry name" value="MCS"/>
    <property type="match status" value="1"/>
</dbReference>
<dbReference type="EMBL" id="RRYP01008120">
    <property type="protein sequence ID" value="TNV79998.1"/>
    <property type="molecule type" value="Genomic_DNA"/>
</dbReference>
<dbReference type="AlphaFoldDB" id="A0A8J8T3D9"/>
<dbReference type="InterPro" id="IPR025110">
    <property type="entry name" value="AMP-bd_C"/>
</dbReference>
<evidence type="ECO:0000259" key="2">
    <source>
        <dbReference type="Pfam" id="PF00501"/>
    </source>
</evidence>
<dbReference type="Proteomes" id="UP000785679">
    <property type="component" value="Unassembled WGS sequence"/>
</dbReference>
<accession>A0A8J8T3D9</accession>
<dbReference type="GO" id="GO:0031956">
    <property type="term" value="F:medium-chain fatty acid-CoA ligase activity"/>
    <property type="evidence" value="ECO:0007669"/>
    <property type="project" value="TreeGrafter"/>
</dbReference>
<dbReference type="PROSITE" id="PS00455">
    <property type="entry name" value="AMP_BINDING"/>
    <property type="match status" value="1"/>
</dbReference>
<dbReference type="InterPro" id="IPR045851">
    <property type="entry name" value="AMP-bd_C_sf"/>
</dbReference>
<sequence>MLKKLQQHALESPGKVGLIDKLGKHNYKEIYNRSLNLSSKLHTLLSAHPKRGTEGDPSLKRIITLTDSDSSHALSQYASWGNRAVTIPLSVKATPTEIDYFVNDSQADLIVSQPHYSERISNLNVPIYYIGKDDLTSKAASSSQFAHNSSEDDCLVVYTSGTTGKPKGCMHKHRSVQAQIETLVDYWGWSASDKILNVLPMHHVHGLINVMNCSLWSGATCELRETFKVQDTWEALLRDRSHEDALTLFMAVPTIYYSLIKHYHDQKLDKSLVHSRLSHFRLMVAGSASLPGPTLEEWQSISGQRLLERYGMTEIGMGISNPLYGSRIQGHMGYALPGVKCALRDLESGEIFWDSETAENKLSSGREGELYIKSPCMFDRYINKPEASRETFTEDGWFKTGDCAIVNQIDEKSGMFKHLGRLSQDIIKKGGYKLSALEIEGTILEHPSVSEIVVVGIPDDKHGQEVAAIILFHKSTTSQDELLKTIQDHCKKVLSSYKIPRVWKVVEEIPKNAIGKVVKKDIVKLF</sequence>
<evidence type="ECO:0000313" key="5">
    <source>
        <dbReference type="Proteomes" id="UP000785679"/>
    </source>
</evidence>
<feature type="domain" description="AMP-binding enzyme C-terminal" evidence="3">
    <location>
        <begin position="438"/>
        <end position="516"/>
    </location>
</feature>
<dbReference type="PANTHER" id="PTHR43201:SF8">
    <property type="entry name" value="ACYL-COA SYNTHETASE FAMILY MEMBER 3"/>
    <property type="match status" value="1"/>
</dbReference>
<dbReference type="InterPro" id="IPR042099">
    <property type="entry name" value="ANL_N_sf"/>
</dbReference>
<dbReference type="Gene3D" id="3.30.300.30">
    <property type="match status" value="1"/>
</dbReference>
<protein>
    <submittedName>
        <fullName evidence="4">Uncharacterized protein</fullName>
    </submittedName>
</protein>
<proteinExistence type="inferred from homology"/>
<dbReference type="InterPro" id="IPR000873">
    <property type="entry name" value="AMP-dep_synth/lig_dom"/>
</dbReference>
<comment type="similarity">
    <text evidence="1">Belongs to the ATP-dependent AMP-binding enzyme family.</text>
</comment>
<evidence type="ECO:0000313" key="4">
    <source>
        <dbReference type="EMBL" id="TNV79998.1"/>
    </source>
</evidence>
<dbReference type="PANTHER" id="PTHR43201">
    <property type="entry name" value="ACYL-COA SYNTHETASE"/>
    <property type="match status" value="1"/>
</dbReference>
<dbReference type="InterPro" id="IPR020845">
    <property type="entry name" value="AMP-binding_CS"/>
</dbReference>
<dbReference type="GO" id="GO:0006631">
    <property type="term" value="P:fatty acid metabolic process"/>
    <property type="evidence" value="ECO:0007669"/>
    <property type="project" value="TreeGrafter"/>
</dbReference>
<keyword evidence="5" id="KW-1185">Reference proteome</keyword>
<dbReference type="Pfam" id="PF00501">
    <property type="entry name" value="AMP-binding"/>
    <property type="match status" value="1"/>
</dbReference>
<dbReference type="Pfam" id="PF13193">
    <property type="entry name" value="AMP-binding_C"/>
    <property type="match status" value="1"/>
</dbReference>
<feature type="domain" description="AMP-dependent synthetase/ligase" evidence="2">
    <location>
        <begin position="6"/>
        <end position="381"/>
    </location>
</feature>
<organism evidence="4 5">
    <name type="scientific">Halteria grandinella</name>
    <dbReference type="NCBI Taxonomy" id="5974"/>
    <lineage>
        <taxon>Eukaryota</taxon>
        <taxon>Sar</taxon>
        <taxon>Alveolata</taxon>
        <taxon>Ciliophora</taxon>
        <taxon>Intramacronucleata</taxon>
        <taxon>Spirotrichea</taxon>
        <taxon>Stichotrichia</taxon>
        <taxon>Sporadotrichida</taxon>
        <taxon>Halteriidae</taxon>
        <taxon>Halteria</taxon>
    </lineage>
</organism>
<dbReference type="SUPFAM" id="SSF56801">
    <property type="entry name" value="Acetyl-CoA synthetase-like"/>
    <property type="match status" value="1"/>
</dbReference>
<gene>
    <name evidence="4" type="ORF">FGO68_gene16782</name>
</gene>
<evidence type="ECO:0000259" key="3">
    <source>
        <dbReference type="Pfam" id="PF13193"/>
    </source>
</evidence>
<reference evidence="4" key="1">
    <citation type="submission" date="2019-06" db="EMBL/GenBank/DDBJ databases">
        <authorList>
            <person name="Zheng W."/>
        </authorList>
    </citation>
    <scope>NUCLEOTIDE SEQUENCE</scope>
    <source>
        <strain evidence="4">QDHG01</strain>
    </source>
</reference>
<comment type="caution">
    <text evidence="4">The sequence shown here is derived from an EMBL/GenBank/DDBJ whole genome shotgun (WGS) entry which is preliminary data.</text>
</comment>
<evidence type="ECO:0000256" key="1">
    <source>
        <dbReference type="ARBA" id="ARBA00006432"/>
    </source>
</evidence>